<dbReference type="PANTHER" id="PTHR34268">
    <property type="entry name" value="OS01G0321850 PROTEIN"/>
    <property type="match status" value="1"/>
</dbReference>
<accession>A0AAP0B1F9</accession>
<keyword evidence="2" id="KW-1133">Transmembrane helix</keyword>
<name>A0AAP0B1F9_9ASPA</name>
<keyword evidence="2" id="KW-0812">Transmembrane</keyword>
<comment type="caution">
    <text evidence="3">The sequence shown here is derived from an EMBL/GenBank/DDBJ whole genome shotgun (WGS) entry which is preliminary data.</text>
</comment>
<organism evidence="3 4">
    <name type="scientific">Platanthera zijinensis</name>
    <dbReference type="NCBI Taxonomy" id="2320716"/>
    <lineage>
        <taxon>Eukaryota</taxon>
        <taxon>Viridiplantae</taxon>
        <taxon>Streptophyta</taxon>
        <taxon>Embryophyta</taxon>
        <taxon>Tracheophyta</taxon>
        <taxon>Spermatophyta</taxon>
        <taxon>Magnoliopsida</taxon>
        <taxon>Liliopsida</taxon>
        <taxon>Asparagales</taxon>
        <taxon>Orchidaceae</taxon>
        <taxon>Orchidoideae</taxon>
        <taxon>Orchideae</taxon>
        <taxon>Orchidinae</taxon>
        <taxon>Platanthera</taxon>
    </lineage>
</organism>
<feature type="transmembrane region" description="Helical" evidence="2">
    <location>
        <begin position="7"/>
        <end position="25"/>
    </location>
</feature>
<evidence type="ECO:0000256" key="1">
    <source>
        <dbReference type="SAM" id="MobiDB-lite"/>
    </source>
</evidence>
<sequence length="86" mass="9386">MESSLDLLIKAVAFFAVQILVYLILSKSSCIFSTGGKMSRSFSFRPARSLSIRRMLAAFSDEPADGEDSLAATPVADDDRSESKDF</sequence>
<evidence type="ECO:0000313" key="3">
    <source>
        <dbReference type="EMBL" id="KAK8923501.1"/>
    </source>
</evidence>
<keyword evidence="4" id="KW-1185">Reference proteome</keyword>
<dbReference type="AlphaFoldDB" id="A0AAP0B1F9"/>
<reference evidence="3 4" key="1">
    <citation type="journal article" date="2022" name="Nat. Plants">
        <title>Genomes of leafy and leafless Platanthera orchids illuminate the evolution of mycoheterotrophy.</title>
        <authorList>
            <person name="Li M.H."/>
            <person name="Liu K.W."/>
            <person name="Li Z."/>
            <person name="Lu H.C."/>
            <person name="Ye Q.L."/>
            <person name="Zhang D."/>
            <person name="Wang J.Y."/>
            <person name="Li Y.F."/>
            <person name="Zhong Z.M."/>
            <person name="Liu X."/>
            <person name="Yu X."/>
            <person name="Liu D.K."/>
            <person name="Tu X.D."/>
            <person name="Liu B."/>
            <person name="Hao Y."/>
            <person name="Liao X.Y."/>
            <person name="Jiang Y.T."/>
            <person name="Sun W.H."/>
            <person name="Chen J."/>
            <person name="Chen Y.Q."/>
            <person name="Ai Y."/>
            <person name="Zhai J.W."/>
            <person name="Wu S.S."/>
            <person name="Zhou Z."/>
            <person name="Hsiao Y.Y."/>
            <person name="Wu W.L."/>
            <person name="Chen Y.Y."/>
            <person name="Lin Y.F."/>
            <person name="Hsu J.L."/>
            <person name="Li C.Y."/>
            <person name="Wang Z.W."/>
            <person name="Zhao X."/>
            <person name="Zhong W.Y."/>
            <person name="Ma X.K."/>
            <person name="Ma L."/>
            <person name="Huang J."/>
            <person name="Chen G.Z."/>
            <person name="Huang M.Z."/>
            <person name="Huang L."/>
            <person name="Peng D.H."/>
            <person name="Luo Y.B."/>
            <person name="Zou S.Q."/>
            <person name="Chen S.P."/>
            <person name="Lan S."/>
            <person name="Tsai W.C."/>
            <person name="Van de Peer Y."/>
            <person name="Liu Z.J."/>
        </authorList>
    </citation>
    <scope>NUCLEOTIDE SEQUENCE [LARGE SCALE GENOMIC DNA]</scope>
    <source>
        <strain evidence="3">Lor287</strain>
    </source>
</reference>
<gene>
    <name evidence="3" type="ORF">KSP39_PZI019583</name>
</gene>
<feature type="region of interest" description="Disordered" evidence="1">
    <location>
        <begin position="61"/>
        <end position="86"/>
    </location>
</feature>
<protein>
    <submittedName>
        <fullName evidence="3">Uncharacterized protein</fullName>
    </submittedName>
</protein>
<evidence type="ECO:0000256" key="2">
    <source>
        <dbReference type="SAM" id="Phobius"/>
    </source>
</evidence>
<proteinExistence type="predicted"/>
<dbReference type="PANTHER" id="PTHR34268:SF8">
    <property type="entry name" value="FAE DOMAIN-CONTAINING PROTEIN"/>
    <property type="match status" value="1"/>
</dbReference>
<keyword evidence="2" id="KW-0472">Membrane</keyword>
<dbReference type="EMBL" id="JBBWWQ010000017">
    <property type="protein sequence ID" value="KAK8923501.1"/>
    <property type="molecule type" value="Genomic_DNA"/>
</dbReference>
<dbReference type="Proteomes" id="UP001418222">
    <property type="component" value="Unassembled WGS sequence"/>
</dbReference>
<evidence type="ECO:0000313" key="4">
    <source>
        <dbReference type="Proteomes" id="UP001418222"/>
    </source>
</evidence>
<feature type="compositionally biased region" description="Basic and acidic residues" evidence="1">
    <location>
        <begin position="77"/>
        <end position="86"/>
    </location>
</feature>